<dbReference type="Pfam" id="PF00400">
    <property type="entry name" value="WD40"/>
    <property type="match status" value="5"/>
</dbReference>
<evidence type="ECO:0000256" key="3">
    <source>
        <dbReference type="ARBA" id="ARBA00022574"/>
    </source>
</evidence>
<reference evidence="11 12" key="1">
    <citation type="journal article" date="2021" name="J. Hered.">
        <title>A chromosome-level genome assembly of the parasitoid wasp, Cotesia glomerata (Hymenoptera: Braconidae).</title>
        <authorList>
            <person name="Pinto B.J."/>
            <person name="Weis J.J."/>
            <person name="Gamble T."/>
            <person name="Ode P.J."/>
            <person name="Paul R."/>
            <person name="Zaspel J.M."/>
        </authorList>
    </citation>
    <scope>NUCLEOTIDE SEQUENCE [LARGE SCALE GENOMIC DNA]</scope>
    <source>
        <strain evidence="11">CgM1</strain>
    </source>
</reference>
<dbReference type="Pfam" id="PF04494">
    <property type="entry name" value="TFIID_NTD2"/>
    <property type="match status" value="1"/>
</dbReference>
<protein>
    <recommendedName>
        <fullName evidence="10">TFIID subunit TAF5 NTD2 domain-containing protein</fullName>
    </recommendedName>
</protein>
<evidence type="ECO:0000256" key="8">
    <source>
        <dbReference type="PROSITE-ProRule" id="PRU00221"/>
    </source>
</evidence>
<dbReference type="PROSITE" id="PS50294">
    <property type="entry name" value="WD_REPEATS_REGION"/>
    <property type="match status" value="5"/>
</dbReference>
<dbReference type="InterPro" id="IPR015943">
    <property type="entry name" value="WD40/YVTN_repeat-like_dom_sf"/>
</dbReference>
<feature type="repeat" description="WD" evidence="8">
    <location>
        <begin position="506"/>
        <end position="538"/>
    </location>
</feature>
<dbReference type="SUPFAM" id="SSF50978">
    <property type="entry name" value="WD40 repeat-like"/>
    <property type="match status" value="1"/>
</dbReference>
<dbReference type="InterPro" id="IPR007582">
    <property type="entry name" value="TFIID_NTD2"/>
</dbReference>
<dbReference type="InterPro" id="IPR019775">
    <property type="entry name" value="WD40_repeat_CS"/>
</dbReference>
<dbReference type="SMART" id="SM00320">
    <property type="entry name" value="WD40"/>
    <property type="match status" value="6"/>
</dbReference>
<keyword evidence="12" id="KW-1185">Reference proteome</keyword>
<dbReference type="Gene3D" id="1.25.40.500">
    <property type="entry name" value="TFIID subunit TAF5, NTD2 domain"/>
    <property type="match status" value="1"/>
</dbReference>
<keyword evidence="7" id="KW-0539">Nucleus</keyword>
<dbReference type="CDD" id="cd00200">
    <property type="entry name" value="WD40"/>
    <property type="match status" value="1"/>
</dbReference>
<feature type="repeat" description="WD" evidence="8">
    <location>
        <begin position="380"/>
        <end position="421"/>
    </location>
</feature>
<dbReference type="EMBL" id="JAHXZJ010000374">
    <property type="protein sequence ID" value="KAH0560581.1"/>
    <property type="molecule type" value="Genomic_DNA"/>
</dbReference>
<dbReference type="Proteomes" id="UP000826195">
    <property type="component" value="Unassembled WGS sequence"/>
</dbReference>
<keyword evidence="4" id="KW-0677">Repeat</keyword>
<keyword evidence="3 8" id="KW-0853">WD repeat</keyword>
<dbReference type="PANTHER" id="PTHR19879:SF5">
    <property type="entry name" value="WD REPEAT-CONTAINING PROTEIN 55 HOMOLOG"/>
    <property type="match status" value="1"/>
</dbReference>
<gene>
    <name evidence="11" type="ORF">KQX54_006074</name>
</gene>
<evidence type="ECO:0000256" key="9">
    <source>
        <dbReference type="SAM" id="MobiDB-lite"/>
    </source>
</evidence>
<proteinExistence type="inferred from homology"/>
<dbReference type="GO" id="GO:0005634">
    <property type="term" value="C:nucleus"/>
    <property type="evidence" value="ECO:0007669"/>
    <property type="project" value="UniProtKB-SubCell"/>
</dbReference>
<organism evidence="11 12">
    <name type="scientific">Cotesia glomerata</name>
    <name type="common">Lepidopteran parasitic wasp</name>
    <name type="synonym">Apanteles glomeratus</name>
    <dbReference type="NCBI Taxonomy" id="32391"/>
    <lineage>
        <taxon>Eukaryota</taxon>
        <taxon>Metazoa</taxon>
        <taxon>Ecdysozoa</taxon>
        <taxon>Arthropoda</taxon>
        <taxon>Hexapoda</taxon>
        <taxon>Insecta</taxon>
        <taxon>Pterygota</taxon>
        <taxon>Neoptera</taxon>
        <taxon>Endopterygota</taxon>
        <taxon>Hymenoptera</taxon>
        <taxon>Apocrita</taxon>
        <taxon>Ichneumonoidea</taxon>
        <taxon>Braconidae</taxon>
        <taxon>Microgastrinae</taxon>
        <taxon>Cotesia</taxon>
    </lineage>
</organism>
<keyword evidence="5" id="KW-0805">Transcription regulation</keyword>
<dbReference type="InterPro" id="IPR037264">
    <property type="entry name" value="TFIID_NTD2_sf"/>
</dbReference>
<feature type="repeat" description="WD" evidence="8">
    <location>
        <begin position="338"/>
        <end position="379"/>
    </location>
</feature>
<keyword evidence="6" id="KW-0804">Transcription</keyword>
<accession>A0AAV7IWB7</accession>
<evidence type="ECO:0000313" key="12">
    <source>
        <dbReference type="Proteomes" id="UP000826195"/>
    </source>
</evidence>
<feature type="repeat" description="WD" evidence="8">
    <location>
        <begin position="464"/>
        <end position="505"/>
    </location>
</feature>
<evidence type="ECO:0000313" key="11">
    <source>
        <dbReference type="EMBL" id="KAH0560581.1"/>
    </source>
</evidence>
<evidence type="ECO:0000256" key="2">
    <source>
        <dbReference type="ARBA" id="ARBA00009435"/>
    </source>
</evidence>
<feature type="repeat" description="WD" evidence="8">
    <location>
        <begin position="422"/>
        <end position="463"/>
    </location>
</feature>
<evidence type="ECO:0000256" key="6">
    <source>
        <dbReference type="ARBA" id="ARBA00023163"/>
    </source>
</evidence>
<evidence type="ECO:0000256" key="1">
    <source>
        <dbReference type="ARBA" id="ARBA00004123"/>
    </source>
</evidence>
<dbReference type="CDD" id="cd08044">
    <property type="entry name" value="TAF5_NTD2"/>
    <property type="match status" value="1"/>
</dbReference>
<comment type="similarity">
    <text evidence="2">Belongs to the WD repeat TAF5 family.</text>
</comment>
<dbReference type="PRINTS" id="PR00320">
    <property type="entry name" value="GPROTEINBRPT"/>
</dbReference>
<dbReference type="SUPFAM" id="SSF160897">
    <property type="entry name" value="Taf5 N-terminal domain-like"/>
    <property type="match status" value="1"/>
</dbReference>
<dbReference type="AlphaFoldDB" id="A0AAV7IWB7"/>
<name>A0AAV7IWB7_COTGL</name>
<evidence type="ECO:0000256" key="7">
    <source>
        <dbReference type="ARBA" id="ARBA00023242"/>
    </source>
</evidence>
<feature type="domain" description="TFIID subunit TAF5 NTD2" evidence="10">
    <location>
        <begin position="68"/>
        <end position="196"/>
    </location>
</feature>
<evidence type="ECO:0000259" key="10">
    <source>
        <dbReference type="Pfam" id="PF04494"/>
    </source>
</evidence>
<dbReference type="PANTHER" id="PTHR19879">
    <property type="entry name" value="TRANSCRIPTION INITIATION FACTOR TFIID"/>
    <property type="match status" value="1"/>
</dbReference>
<dbReference type="PROSITE" id="PS00678">
    <property type="entry name" value="WD_REPEATS_1"/>
    <property type="match status" value="1"/>
</dbReference>
<evidence type="ECO:0000256" key="4">
    <source>
        <dbReference type="ARBA" id="ARBA00022737"/>
    </source>
</evidence>
<comment type="caution">
    <text evidence="11">The sequence shown here is derived from an EMBL/GenBank/DDBJ whole genome shotgun (WGS) entry which is preliminary data.</text>
</comment>
<comment type="subcellular location">
    <subcellularLocation>
        <location evidence="1">Nucleus</location>
    </subcellularLocation>
</comment>
<feature type="region of interest" description="Disordered" evidence="9">
    <location>
        <begin position="212"/>
        <end position="232"/>
    </location>
</feature>
<dbReference type="InterPro" id="IPR001680">
    <property type="entry name" value="WD40_rpt"/>
</dbReference>
<sequence>MKMKRSKIDIINSTVESYLKRRGYQDIDIFNKSDHNKTITSEESLLREMAQSATSTKNSIIFSAITNDVTAADQAYKKLRTWINLINDETVKEDLMTLLYPIFCHLYLEMLHAGNLQAAIEFFNSNRSDFITCKEKNFLDELSCVFSIQDAESKPIVNAFKIRKYRVDMSDEAHNALQKYLAKHGHVIIMQIINIHVTINIKIENIMEEEEENDSGSKFGDISINGHMEQTAGTGTDREMREMLEVIRGLNNNPYKPLKIFRIGNSIENGSCATIPNKMDKFAVGFNENTIRLWPMGSTRLMRPLSRPPMKKIICGSEIDINIDNNDVEVESSGAIVLRGHADAVHDMRFIHDSEILLSVSSDNDMRAWSMVNYSCIGTYNGHNYPIWCMDTSLDDTYIATGSHDRTAKLWTLDRKFPVRIFAGHYMDINSIKFHPNGNYLATGSADKSVKLWSKENGEALRSYPGVQSTIYCLAFSPDGKYLAAAGDDKTVLIWDLATDGLLNELKGHEGTIMNLDWSPDGQFIVSGELNGTVRLWSAKIATNNGISIPMQLTSETDIPAVQVLKSNGKAILTLRFNPRNNSPMCVVTA</sequence>
<dbReference type="Gene3D" id="2.130.10.10">
    <property type="entry name" value="YVTN repeat-like/Quinoprotein amine dehydrogenase"/>
    <property type="match status" value="2"/>
</dbReference>
<dbReference type="InterPro" id="IPR020472">
    <property type="entry name" value="WD40_PAC1"/>
</dbReference>
<dbReference type="PROSITE" id="PS50082">
    <property type="entry name" value="WD_REPEATS_2"/>
    <property type="match status" value="5"/>
</dbReference>
<evidence type="ECO:0000256" key="5">
    <source>
        <dbReference type="ARBA" id="ARBA00023015"/>
    </source>
</evidence>
<dbReference type="InterPro" id="IPR036322">
    <property type="entry name" value="WD40_repeat_dom_sf"/>
</dbReference>